<keyword evidence="2" id="KW-0540">Nuclease</keyword>
<evidence type="ECO:0000256" key="6">
    <source>
        <dbReference type="ARBA" id="ARBA00022842"/>
    </source>
</evidence>
<dbReference type="Proteomes" id="UP000189703">
    <property type="component" value="Unplaced"/>
</dbReference>
<dbReference type="InterPro" id="IPR013520">
    <property type="entry name" value="Ribonucl_H"/>
</dbReference>
<protein>
    <submittedName>
        <fullName evidence="10">Exonuclease DPD1, chloroplastic/mitochondrial-like isoform X1</fullName>
    </submittedName>
</protein>
<dbReference type="InParanoid" id="A0A1U8ABE5"/>
<name>A0A1U8ABE5_NELNU</name>
<dbReference type="FunFam" id="3.30.420.10:FF:000081">
    <property type="entry name" value="Exonuclease DPD1 chloroplastic/mitochondrial"/>
    <property type="match status" value="1"/>
</dbReference>
<dbReference type="SUPFAM" id="SSF53098">
    <property type="entry name" value="Ribonuclease H-like"/>
    <property type="match status" value="1"/>
</dbReference>
<feature type="domain" description="Exonuclease" evidence="8">
    <location>
        <begin position="186"/>
        <end position="365"/>
    </location>
</feature>
<proteinExistence type="inferred from homology"/>
<dbReference type="OrthoDB" id="10250935at2759"/>
<keyword evidence="9" id="KW-1185">Reference proteome</keyword>
<evidence type="ECO:0000256" key="7">
    <source>
        <dbReference type="ARBA" id="ARBA00025769"/>
    </source>
</evidence>
<dbReference type="Gene3D" id="3.30.420.10">
    <property type="entry name" value="Ribonuclease H-like superfamily/Ribonuclease H"/>
    <property type="match status" value="1"/>
</dbReference>
<comment type="similarity">
    <text evidence="7">Belongs to the exonuclease superfamily. TREX family.</text>
</comment>
<dbReference type="SMART" id="SM00479">
    <property type="entry name" value="EXOIII"/>
    <property type="match status" value="1"/>
</dbReference>
<dbReference type="PANTHER" id="PTHR13058">
    <property type="entry name" value="THREE PRIME REPAIR EXONUCLEASE 1, 2"/>
    <property type="match status" value="1"/>
</dbReference>
<dbReference type="InterPro" id="IPR036397">
    <property type="entry name" value="RNaseH_sf"/>
</dbReference>
<dbReference type="KEGG" id="nnu:104598860"/>
<dbReference type="Pfam" id="PF00929">
    <property type="entry name" value="RNase_T"/>
    <property type="match status" value="1"/>
</dbReference>
<evidence type="ECO:0000256" key="1">
    <source>
        <dbReference type="ARBA" id="ARBA00001946"/>
    </source>
</evidence>
<organism evidence="9 10">
    <name type="scientific">Nelumbo nucifera</name>
    <name type="common">Sacred lotus</name>
    <dbReference type="NCBI Taxonomy" id="4432"/>
    <lineage>
        <taxon>Eukaryota</taxon>
        <taxon>Viridiplantae</taxon>
        <taxon>Streptophyta</taxon>
        <taxon>Embryophyta</taxon>
        <taxon>Tracheophyta</taxon>
        <taxon>Spermatophyta</taxon>
        <taxon>Magnoliopsida</taxon>
        <taxon>Proteales</taxon>
        <taxon>Nelumbonaceae</taxon>
        <taxon>Nelumbo</taxon>
    </lineage>
</organism>
<comment type="cofactor">
    <cofactor evidence="1">
        <name>Mg(2+)</name>
        <dbReference type="ChEBI" id="CHEBI:18420"/>
    </cofactor>
</comment>
<accession>A0A1U8ABE5</accession>
<keyword evidence="4" id="KW-0378">Hydrolase</keyword>
<evidence type="ECO:0000313" key="9">
    <source>
        <dbReference type="Proteomes" id="UP000189703"/>
    </source>
</evidence>
<gene>
    <name evidence="10" type="primary">LOC104598860</name>
</gene>
<evidence type="ECO:0000313" key="10">
    <source>
        <dbReference type="RefSeq" id="XP_010259416.1"/>
    </source>
</evidence>
<keyword evidence="3" id="KW-0479">Metal-binding</keyword>
<reference evidence="10" key="1">
    <citation type="submission" date="2025-08" db="UniProtKB">
        <authorList>
            <consortium name="RefSeq"/>
        </authorList>
    </citation>
    <scope>IDENTIFICATION</scope>
</reference>
<evidence type="ECO:0000256" key="2">
    <source>
        <dbReference type="ARBA" id="ARBA00022722"/>
    </source>
</evidence>
<dbReference type="GO" id="GO:0005737">
    <property type="term" value="C:cytoplasm"/>
    <property type="evidence" value="ECO:0000318"/>
    <property type="project" value="GO_Central"/>
</dbReference>
<dbReference type="CDD" id="cd06127">
    <property type="entry name" value="DEDDh"/>
    <property type="match status" value="1"/>
</dbReference>
<dbReference type="InterPro" id="IPR040393">
    <property type="entry name" value="TREX1/2"/>
</dbReference>
<dbReference type="RefSeq" id="XP_010259416.1">
    <property type="nucleotide sequence ID" value="XM_010261114.1"/>
</dbReference>
<dbReference type="GO" id="GO:0006308">
    <property type="term" value="P:DNA catabolic process"/>
    <property type="evidence" value="ECO:0000318"/>
    <property type="project" value="GO_Central"/>
</dbReference>
<dbReference type="AlphaFoldDB" id="A0A1U8ABE5"/>
<dbReference type="PANTHER" id="PTHR13058:SF19">
    <property type="entry name" value="LD40940P"/>
    <property type="match status" value="1"/>
</dbReference>
<dbReference type="STRING" id="4432.A0A1U8ABE5"/>
<keyword evidence="5" id="KW-0269">Exonuclease</keyword>
<sequence length="388" mass="44443">MTCCWLQFYCLNIQVKMKAGPLWKLRTCCWLQFYCLNIQVKMKAGPLCFSVLQHERRRVSSLLKRSPFLKPRTQAGFWSENFNTLRGRVGNICSFYLNGSGTHGPSVRGYYSGKWKQHYMTMKIGGNESTQSIKLYSFKHEVFDRKVTVGTKFTINKSENGESERVEYCDIQQKIADSRVLDQHVTFFVFDIETTGLSRKNERIIEIAIQDLLGGKNSTFQTLVNPERVVLNSHVHGITTSMVNRPDVPRMGDLIPILKEYVKSRQKPGGIIVWAAHNARSFDVPFLIKEFSRCSIEIPPDWVFLDTLPLARLLMKPDGSKLDSISQQSLREYYGIPMVGSAHRAMSDVQTLSRILQKMTFDLKMPIVSLVERCFKASDLINTKKSVT</sequence>
<evidence type="ECO:0000256" key="5">
    <source>
        <dbReference type="ARBA" id="ARBA00022839"/>
    </source>
</evidence>
<dbReference type="GO" id="GO:0008296">
    <property type="term" value="F:3'-5'-DNA exonuclease activity"/>
    <property type="evidence" value="ECO:0000318"/>
    <property type="project" value="GO_Central"/>
</dbReference>
<dbReference type="GeneID" id="104598860"/>
<evidence type="ECO:0000256" key="4">
    <source>
        <dbReference type="ARBA" id="ARBA00022801"/>
    </source>
</evidence>
<dbReference type="eggNOG" id="KOG4793">
    <property type="taxonomic scope" value="Eukaryota"/>
</dbReference>
<dbReference type="GO" id="GO:0003676">
    <property type="term" value="F:nucleic acid binding"/>
    <property type="evidence" value="ECO:0007669"/>
    <property type="project" value="InterPro"/>
</dbReference>
<evidence type="ECO:0000259" key="8">
    <source>
        <dbReference type="SMART" id="SM00479"/>
    </source>
</evidence>
<evidence type="ECO:0000256" key="3">
    <source>
        <dbReference type="ARBA" id="ARBA00022723"/>
    </source>
</evidence>
<dbReference type="FunCoup" id="A0A1U8ABE5">
    <property type="interactions" value="180"/>
</dbReference>
<dbReference type="InterPro" id="IPR012337">
    <property type="entry name" value="RNaseH-like_sf"/>
</dbReference>
<dbReference type="GO" id="GO:0046872">
    <property type="term" value="F:metal ion binding"/>
    <property type="evidence" value="ECO:0007669"/>
    <property type="project" value="UniProtKB-KW"/>
</dbReference>
<keyword evidence="6" id="KW-0460">Magnesium</keyword>